<feature type="chain" id="PRO_5013325616" evidence="1">
    <location>
        <begin position="22"/>
        <end position="71"/>
    </location>
</feature>
<protein>
    <submittedName>
        <fullName evidence="2">Uncharacterized protein</fullName>
    </submittedName>
</protein>
<evidence type="ECO:0000256" key="1">
    <source>
        <dbReference type="SAM" id="SignalP"/>
    </source>
</evidence>
<gene>
    <name evidence="2" type="ORF">Egran_00004</name>
</gene>
<proteinExistence type="predicted"/>
<dbReference type="Proteomes" id="UP000243515">
    <property type="component" value="Unassembled WGS sequence"/>
</dbReference>
<dbReference type="EMBL" id="NPHW01000087">
    <property type="protein sequence ID" value="OXV12235.1"/>
    <property type="molecule type" value="Genomic_DNA"/>
</dbReference>
<comment type="caution">
    <text evidence="2">The sequence shown here is derived from an EMBL/GenBank/DDBJ whole genome shotgun (WGS) entry which is preliminary data.</text>
</comment>
<keyword evidence="1" id="KW-0732">Signal</keyword>
<organism evidence="2 3">
    <name type="scientific">Elaphomyces granulatus</name>
    <dbReference type="NCBI Taxonomy" id="519963"/>
    <lineage>
        <taxon>Eukaryota</taxon>
        <taxon>Fungi</taxon>
        <taxon>Dikarya</taxon>
        <taxon>Ascomycota</taxon>
        <taxon>Pezizomycotina</taxon>
        <taxon>Eurotiomycetes</taxon>
        <taxon>Eurotiomycetidae</taxon>
        <taxon>Eurotiales</taxon>
        <taxon>Elaphomycetaceae</taxon>
        <taxon>Elaphomyces</taxon>
    </lineage>
</organism>
<evidence type="ECO:0000313" key="2">
    <source>
        <dbReference type="EMBL" id="OXV12235.1"/>
    </source>
</evidence>
<sequence>MKPTSILLSIGTALLLLAAEAATTCTPSYPGNNPCYECCRAQWVPAGDGDPVYPDPRYPNWNQCFVSCVES</sequence>
<dbReference type="AlphaFoldDB" id="A0A232M736"/>
<evidence type="ECO:0000313" key="3">
    <source>
        <dbReference type="Proteomes" id="UP000243515"/>
    </source>
</evidence>
<feature type="signal peptide" evidence="1">
    <location>
        <begin position="1"/>
        <end position="21"/>
    </location>
</feature>
<accession>A0A232M736</accession>
<keyword evidence="3" id="KW-1185">Reference proteome</keyword>
<reference evidence="2 3" key="1">
    <citation type="journal article" date="2015" name="Environ. Microbiol.">
        <title>Metagenome sequence of Elaphomyces granulatus from sporocarp tissue reveals Ascomycota ectomycorrhizal fingerprints of genome expansion and a Proteobacteria-rich microbiome.</title>
        <authorList>
            <person name="Quandt C.A."/>
            <person name="Kohler A."/>
            <person name="Hesse C.N."/>
            <person name="Sharpton T.J."/>
            <person name="Martin F."/>
            <person name="Spatafora J.W."/>
        </authorList>
    </citation>
    <scope>NUCLEOTIDE SEQUENCE [LARGE SCALE GENOMIC DNA]</scope>
    <source>
        <strain evidence="2 3">OSC145934</strain>
    </source>
</reference>
<name>A0A232M736_9EURO</name>